<protein>
    <submittedName>
        <fullName evidence="3">Malonyl-CoA O-methyltransferase BioC</fullName>
    </submittedName>
    <submittedName>
        <fullName evidence="2">Malonyl-[acyl-carrier protein] O-methyltransferase</fullName>
        <ecNumber evidence="2 3">2.1.1.197</ecNumber>
    </submittedName>
</protein>
<proteinExistence type="predicted"/>
<dbReference type="STRING" id="45072.Lqua_3175"/>
<reference evidence="3 5" key="2">
    <citation type="submission" date="2018-06" db="EMBL/GenBank/DDBJ databases">
        <authorList>
            <consortium name="Pathogen Informatics"/>
            <person name="Doyle S."/>
        </authorList>
    </citation>
    <scope>NUCLEOTIDE SEQUENCE [LARGE SCALE GENOMIC DNA]</scope>
    <source>
        <strain evidence="3 5">NCTC12376</strain>
    </source>
</reference>
<evidence type="ECO:0000313" key="4">
    <source>
        <dbReference type="Proteomes" id="UP000054639"/>
    </source>
</evidence>
<dbReference type="CDD" id="cd02440">
    <property type="entry name" value="AdoMet_MTases"/>
    <property type="match status" value="1"/>
</dbReference>
<dbReference type="EMBL" id="LNYR01000048">
    <property type="protein sequence ID" value="KTD43274.1"/>
    <property type="molecule type" value="Genomic_DNA"/>
</dbReference>
<reference evidence="2 4" key="1">
    <citation type="submission" date="2015-11" db="EMBL/GenBank/DDBJ databases">
        <title>Genomic analysis of 38 Legionella species identifies large and diverse effector repertoires.</title>
        <authorList>
            <person name="Burstein D."/>
            <person name="Amaro F."/>
            <person name="Zusman T."/>
            <person name="Lifshitz Z."/>
            <person name="Cohen O."/>
            <person name="Gilbert J.A."/>
            <person name="Pupko T."/>
            <person name="Shuman H.A."/>
            <person name="Segal G."/>
        </authorList>
    </citation>
    <scope>NUCLEOTIDE SEQUENCE [LARGE SCALE GENOMIC DNA]</scope>
    <source>
        <strain evidence="2 4">ATCC 49507</strain>
    </source>
</reference>
<dbReference type="SUPFAM" id="SSF53335">
    <property type="entry name" value="S-adenosyl-L-methionine-dependent methyltransferases"/>
    <property type="match status" value="1"/>
</dbReference>
<dbReference type="Gene3D" id="3.40.50.150">
    <property type="entry name" value="Vaccinia Virus protein VP39"/>
    <property type="match status" value="1"/>
</dbReference>
<evidence type="ECO:0000259" key="1">
    <source>
        <dbReference type="Pfam" id="PF08241"/>
    </source>
</evidence>
<dbReference type="EMBL" id="UGOW01000001">
    <property type="protein sequence ID" value="STY18153.1"/>
    <property type="molecule type" value="Genomic_DNA"/>
</dbReference>
<dbReference type="GO" id="GO:0102130">
    <property type="term" value="F:malonyl-CoA methyltransferase activity"/>
    <property type="evidence" value="ECO:0007669"/>
    <property type="project" value="UniProtKB-EC"/>
</dbReference>
<evidence type="ECO:0000313" key="3">
    <source>
        <dbReference type="EMBL" id="STY18153.1"/>
    </source>
</evidence>
<name>A0A378KUB4_9GAMM</name>
<dbReference type="Pfam" id="PF08241">
    <property type="entry name" value="Methyltransf_11"/>
    <property type="match status" value="1"/>
</dbReference>
<dbReference type="InterPro" id="IPR029063">
    <property type="entry name" value="SAM-dependent_MTases_sf"/>
</dbReference>
<organism evidence="3 5">
    <name type="scientific">Legionella quateirensis</name>
    <dbReference type="NCBI Taxonomy" id="45072"/>
    <lineage>
        <taxon>Bacteria</taxon>
        <taxon>Pseudomonadati</taxon>
        <taxon>Pseudomonadota</taxon>
        <taxon>Gammaproteobacteria</taxon>
        <taxon>Legionellales</taxon>
        <taxon>Legionellaceae</taxon>
        <taxon>Legionella</taxon>
    </lineage>
</organism>
<dbReference type="Proteomes" id="UP000054639">
    <property type="component" value="Unassembled WGS sequence"/>
</dbReference>
<keyword evidence="4" id="KW-1185">Reference proteome</keyword>
<dbReference type="PANTHER" id="PTHR45180">
    <property type="entry name" value="OS01G0307686 PROTEIN"/>
    <property type="match status" value="1"/>
</dbReference>
<keyword evidence="3" id="KW-0808">Transferase</keyword>
<dbReference type="AlphaFoldDB" id="A0A378KUB4"/>
<gene>
    <name evidence="3" type="primary">bioC_1</name>
    <name evidence="2" type="synonym">bioC_2</name>
    <name evidence="2" type="ORF">Lqua_3175</name>
    <name evidence="3" type="ORF">NCTC12376_01969</name>
</gene>
<dbReference type="GO" id="GO:0032259">
    <property type="term" value="P:methylation"/>
    <property type="evidence" value="ECO:0007669"/>
    <property type="project" value="UniProtKB-KW"/>
</dbReference>
<accession>A0A378KUB4</accession>
<dbReference type="Proteomes" id="UP000254230">
    <property type="component" value="Unassembled WGS sequence"/>
</dbReference>
<keyword evidence="3" id="KW-0489">Methyltransferase</keyword>
<evidence type="ECO:0000313" key="5">
    <source>
        <dbReference type="Proteomes" id="UP000254230"/>
    </source>
</evidence>
<dbReference type="RefSeq" id="WP_058475297.1">
    <property type="nucleotide sequence ID" value="NZ_CAAAIL010000010.1"/>
</dbReference>
<evidence type="ECO:0000313" key="2">
    <source>
        <dbReference type="EMBL" id="KTD43274.1"/>
    </source>
</evidence>
<dbReference type="InterPro" id="IPR013216">
    <property type="entry name" value="Methyltransf_11"/>
</dbReference>
<feature type="domain" description="Methyltransferase type 11" evidence="1">
    <location>
        <begin position="46"/>
        <end position="133"/>
    </location>
</feature>
<dbReference type="GO" id="GO:0008757">
    <property type="term" value="F:S-adenosylmethionine-dependent methyltransferase activity"/>
    <property type="evidence" value="ECO:0007669"/>
    <property type="project" value="InterPro"/>
</dbReference>
<sequence>MSKENRDYIRHFNKGTEHYLLCRPDYPPALFDHLAQMVAHDVTVWDCGTGNGQAAKALAERFSQVIATDINPAQIDVAVQRQNIQYFCTPAEQTPIQSGSIGLVTIAQALHWFNFPLFYDEVKRVSSPEGIIAAWCYSLGSLNNDSIDRLIKQLYYDVLGTEFWPKERFYIDEKYQTIPFPFTLMETPEFSIKKRINFNQLIGYLSTWSAVKEFQKRKGFNPLDLIFNELKSSWGNIDIEREIIWPLHCLIGKIHD</sequence>
<dbReference type="PANTHER" id="PTHR45180:SF1">
    <property type="entry name" value="OS01G0307686 PROTEIN"/>
    <property type="match status" value="1"/>
</dbReference>
<dbReference type="EC" id="2.1.1.197" evidence="2 3"/>
<dbReference type="OrthoDB" id="9797252at2"/>